<dbReference type="Proteomes" id="UP000178532">
    <property type="component" value="Unassembled WGS sequence"/>
</dbReference>
<gene>
    <name evidence="1" type="ORF">A3C19_01410</name>
</gene>
<evidence type="ECO:0000313" key="2">
    <source>
        <dbReference type="Proteomes" id="UP000178532"/>
    </source>
</evidence>
<dbReference type="STRING" id="1798495.A3C19_01410"/>
<sequence>MGWSKPLDEKESFLRREILSSTINGAFQHAGVYEEKPDRLRKSEWEEQKKDFRKKIGKYLDEVVEEYNPDKNHYERIRMFVKTIKDPLLKKDKNNEVSFGVAQKLVNLYLKYLWCLAKFNDIPPHCPIDAGILKKKNGDAEEFGPWTKMDEEKYRGAIEKIKRTRSVNLAVWELEVWNKEN</sequence>
<comment type="caution">
    <text evidence="1">The sequence shown here is derived from an EMBL/GenBank/DDBJ whole genome shotgun (WGS) entry which is preliminary data.</text>
</comment>
<organism evidence="1 2">
    <name type="scientific">Candidatus Kaiserbacteria bacterium RIFCSPHIGHO2_02_FULL_54_22</name>
    <dbReference type="NCBI Taxonomy" id="1798495"/>
    <lineage>
        <taxon>Bacteria</taxon>
        <taxon>Candidatus Kaiseribacteriota</taxon>
    </lineage>
</organism>
<dbReference type="AlphaFoldDB" id="A0A1F6DJS4"/>
<accession>A0A1F6DJS4</accession>
<name>A0A1F6DJS4_9BACT</name>
<proteinExistence type="predicted"/>
<reference evidence="1 2" key="1">
    <citation type="journal article" date="2016" name="Nat. Commun.">
        <title>Thousands of microbial genomes shed light on interconnected biogeochemical processes in an aquifer system.</title>
        <authorList>
            <person name="Anantharaman K."/>
            <person name="Brown C.T."/>
            <person name="Hug L.A."/>
            <person name="Sharon I."/>
            <person name="Castelle C.J."/>
            <person name="Probst A.J."/>
            <person name="Thomas B.C."/>
            <person name="Singh A."/>
            <person name="Wilkins M.J."/>
            <person name="Karaoz U."/>
            <person name="Brodie E.L."/>
            <person name="Williams K.H."/>
            <person name="Hubbard S.S."/>
            <person name="Banfield J.F."/>
        </authorList>
    </citation>
    <scope>NUCLEOTIDE SEQUENCE [LARGE SCALE GENOMIC DNA]</scope>
</reference>
<protein>
    <submittedName>
        <fullName evidence="1">Uncharacterized protein</fullName>
    </submittedName>
</protein>
<evidence type="ECO:0000313" key="1">
    <source>
        <dbReference type="EMBL" id="OGG61668.1"/>
    </source>
</evidence>
<dbReference type="EMBL" id="MFLI01000018">
    <property type="protein sequence ID" value="OGG61668.1"/>
    <property type="molecule type" value="Genomic_DNA"/>
</dbReference>